<dbReference type="Pfam" id="PF07738">
    <property type="entry name" value="Sad1_UNC"/>
    <property type="match status" value="1"/>
</dbReference>
<dbReference type="EMBL" id="MLAK01001315">
    <property type="protein sequence ID" value="OHS94489.1"/>
    <property type="molecule type" value="Genomic_DNA"/>
</dbReference>
<sequence length="132" mass="15480">MKSYPKTLKHLRSVSISQNENNYWKLDDVRGNFIFESGESGESIAITQFTFVNITKRKCLLKEFQFVFDVGDSTLKSQVFRLDKEEKERKIFNFPFSVFTKKLKMKILSNHGNITCTCVPSIHFYSNMFVNQ</sequence>
<evidence type="ECO:0000313" key="3">
    <source>
        <dbReference type="Proteomes" id="UP000179807"/>
    </source>
</evidence>
<reference evidence="2" key="1">
    <citation type="submission" date="2016-10" db="EMBL/GenBank/DDBJ databases">
        <authorList>
            <person name="Benchimol M."/>
            <person name="Almeida L.G."/>
            <person name="Vasconcelos A.T."/>
            <person name="Perreira-Neves A."/>
            <person name="Rosa I.A."/>
            <person name="Tasca T."/>
            <person name="Bogo M.R."/>
            <person name="de Souza W."/>
        </authorList>
    </citation>
    <scope>NUCLEOTIDE SEQUENCE [LARGE SCALE GENOMIC DNA]</scope>
    <source>
        <strain evidence="2">K</strain>
    </source>
</reference>
<dbReference type="RefSeq" id="XP_068347626.1">
    <property type="nucleotide sequence ID" value="XM_068495849.1"/>
</dbReference>
<protein>
    <recommendedName>
        <fullName evidence="1">SUN domain-containing protein</fullName>
    </recommendedName>
</protein>
<gene>
    <name evidence="2" type="ORF">TRFO_11112</name>
</gene>
<comment type="caution">
    <text evidence="2">The sequence shown here is derived from an EMBL/GenBank/DDBJ whole genome shotgun (WGS) entry which is preliminary data.</text>
</comment>
<name>A0A1J4J758_9EUKA</name>
<accession>A0A1J4J758</accession>
<dbReference type="GeneID" id="94830553"/>
<dbReference type="AlphaFoldDB" id="A0A1J4J758"/>
<dbReference type="Proteomes" id="UP000179807">
    <property type="component" value="Unassembled WGS sequence"/>
</dbReference>
<keyword evidence="3" id="KW-1185">Reference proteome</keyword>
<dbReference type="VEuPathDB" id="TrichDB:TRFO_11112"/>
<dbReference type="InterPro" id="IPR012919">
    <property type="entry name" value="SUN_dom"/>
</dbReference>
<proteinExistence type="predicted"/>
<feature type="domain" description="SUN" evidence="1">
    <location>
        <begin position="42"/>
        <end position="125"/>
    </location>
</feature>
<evidence type="ECO:0000313" key="2">
    <source>
        <dbReference type="EMBL" id="OHS94489.1"/>
    </source>
</evidence>
<evidence type="ECO:0000259" key="1">
    <source>
        <dbReference type="Pfam" id="PF07738"/>
    </source>
</evidence>
<organism evidence="2 3">
    <name type="scientific">Tritrichomonas foetus</name>
    <dbReference type="NCBI Taxonomy" id="1144522"/>
    <lineage>
        <taxon>Eukaryota</taxon>
        <taxon>Metamonada</taxon>
        <taxon>Parabasalia</taxon>
        <taxon>Tritrichomonadida</taxon>
        <taxon>Tritrichomonadidae</taxon>
        <taxon>Tritrichomonas</taxon>
    </lineage>
</organism>